<name>D9X2Z2_STRVT</name>
<dbReference type="PROSITE" id="PS51186">
    <property type="entry name" value="GNAT"/>
    <property type="match status" value="1"/>
</dbReference>
<dbReference type="RefSeq" id="WP_003993967.1">
    <property type="nucleotide sequence ID" value="NZ_GG657757.1"/>
</dbReference>
<keyword evidence="3" id="KW-1185">Reference proteome</keyword>
<dbReference type="Gene3D" id="3.40.630.30">
    <property type="match status" value="1"/>
</dbReference>
<evidence type="ECO:0000259" key="1">
    <source>
        <dbReference type="PROSITE" id="PS51186"/>
    </source>
</evidence>
<evidence type="ECO:0000313" key="3">
    <source>
        <dbReference type="Proteomes" id="UP000004184"/>
    </source>
</evidence>
<feature type="domain" description="N-acetyltransferase" evidence="1">
    <location>
        <begin position="2"/>
        <end position="178"/>
    </location>
</feature>
<dbReference type="SUPFAM" id="SSF55729">
    <property type="entry name" value="Acyl-CoA N-acyltransferases (Nat)"/>
    <property type="match status" value="1"/>
</dbReference>
<protein>
    <recommendedName>
        <fullName evidence="1">N-acetyltransferase domain-containing protein</fullName>
    </recommendedName>
</protein>
<dbReference type="EMBL" id="GG657757">
    <property type="protein sequence ID" value="EFL35829.1"/>
    <property type="molecule type" value="Genomic_DNA"/>
</dbReference>
<dbReference type="OrthoDB" id="4119890at2"/>
<organism evidence="2 3">
    <name type="scientific">Streptomyces viridochromogenes (strain DSM 40736 / JCM 4977 / BCRC 1201 / Tue 494)</name>
    <dbReference type="NCBI Taxonomy" id="591159"/>
    <lineage>
        <taxon>Bacteria</taxon>
        <taxon>Bacillati</taxon>
        <taxon>Actinomycetota</taxon>
        <taxon>Actinomycetes</taxon>
        <taxon>Kitasatosporales</taxon>
        <taxon>Streptomycetaceae</taxon>
        <taxon>Streptomyces</taxon>
    </lineage>
</organism>
<dbReference type="AlphaFoldDB" id="D9X2Z2"/>
<dbReference type="STRING" id="591159.SSQG_06347"/>
<dbReference type="InterPro" id="IPR016181">
    <property type="entry name" value="Acyl_CoA_acyltransferase"/>
</dbReference>
<dbReference type="Proteomes" id="UP000004184">
    <property type="component" value="Unassembled WGS sequence"/>
</dbReference>
<evidence type="ECO:0000313" key="2">
    <source>
        <dbReference type="EMBL" id="EFL35829.1"/>
    </source>
</evidence>
<gene>
    <name evidence="2" type="ORF">SSQG_06347</name>
</gene>
<dbReference type="Pfam" id="PF00583">
    <property type="entry name" value="Acetyltransf_1"/>
    <property type="match status" value="1"/>
</dbReference>
<dbReference type="eggNOG" id="COG1247">
    <property type="taxonomic scope" value="Bacteria"/>
</dbReference>
<accession>D9X2Z2</accession>
<reference evidence="3" key="1">
    <citation type="submission" date="2009-02" db="EMBL/GenBank/DDBJ databases">
        <title>Annotation of Streptomyces viridochromogenes strain DSM 40736.</title>
        <authorList>
            <consortium name="The Broad Institute Genome Sequencing Platform"/>
            <consortium name="Broad Institute Microbial Sequencing Center"/>
            <person name="Fischbach M."/>
            <person name="Godfrey P."/>
            <person name="Ward D."/>
            <person name="Young S."/>
            <person name="Zeng Q."/>
            <person name="Koehrsen M."/>
            <person name="Alvarado L."/>
            <person name="Berlin A.M."/>
            <person name="Bochicchio J."/>
            <person name="Borenstein D."/>
            <person name="Chapman S.B."/>
            <person name="Chen Z."/>
            <person name="Engels R."/>
            <person name="Freedman E."/>
            <person name="Gellesch M."/>
            <person name="Goldberg J."/>
            <person name="Griggs A."/>
            <person name="Gujja S."/>
            <person name="Heilman E.R."/>
            <person name="Heiman D.I."/>
            <person name="Hepburn T.A."/>
            <person name="Howarth C."/>
            <person name="Jen D."/>
            <person name="Larson L."/>
            <person name="Lewis B."/>
            <person name="Mehta T."/>
            <person name="Park D."/>
            <person name="Pearson M."/>
            <person name="Richards J."/>
            <person name="Roberts A."/>
            <person name="Saif S."/>
            <person name="Shea T.D."/>
            <person name="Shenoy N."/>
            <person name="Sisk P."/>
            <person name="Stolte C."/>
            <person name="Sykes S.N."/>
            <person name="Thomson T."/>
            <person name="Walk T."/>
            <person name="White J."/>
            <person name="Yandava C."/>
            <person name="Straight P."/>
            <person name="Clardy J."/>
            <person name="Hung D."/>
            <person name="Kolter R."/>
            <person name="Mekalanos J."/>
            <person name="Walker S."/>
            <person name="Walsh C.T."/>
            <person name="Wieland-Brown L.C."/>
            <person name="Haas B."/>
            <person name="Nusbaum C."/>
            <person name="Birren B."/>
        </authorList>
    </citation>
    <scope>NUCLEOTIDE SEQUENCE [LARGE SCALE GENOMIC DNA]</scope>
    <source>
        <strain evidence="3">DSM 40736 / JCM 4977 / BCRC 1201 / Tue 494</strain>
    </source>
</reference>
<dbReference type="GO" id="GO:0016747">
    <property type="term" value="F:acyltransferase activity, transferring groups other than amino-acyl groups"/>
    <property type="evidence" value="ECO:0007669"/>
    <property type="project" value="InterPro"/>
</dbReference>
<proteinExistence type="predicted"/>
<dbReference type="InterPro" id="IPR000182">
    <property type="entry name" value="GNAT_dom"/>
</dbReference>
<dbReference type="CDD" id="cd04301">
    <property type="entry name" value="NAT_SF"/>
    <property type="match status" value="1"/>
</dbReference>
<dbReference type="HOGENOM" id="CLU_103748_0_0_11"/>
<sequence length="231" mass="25714">MFDVRRLGPRDLGLILDLQERIRASLADPDVFQTSTPEFVSYCLADGGLCYGVNHGTGTVAYRMVYFPRDRDFNLAKDTPLPPAEYGRVAHWDTIAVLPEWRGHGLARLMNGRALDDVAGLDIRHLCATSSPQNPAGVGSLMRAGFRPVRLVRKFGGKLRFLFYRPTPGAWPVKETTATKPPPERCLPFSDTAGLDQAFREGWVGVDIDTDRTGPGLRLRRHPLPFTGQRI</sequence>